<sequence length="979" mass="104755">MPTIIVVVGLVLLVVFASRVWVNVLWFQSVGYTKVFSTTLSARVLLFVVAAVLVGGAVALSLSLAYRTRPVYAPVSPEQASLDRYREQVEPLRKLATIVLPVAVGLIAGAATAGRWQTYLLWLHRTPFHVKDPQFGLDVGFFVFTLPFLRLVLGVLTAAVVLSFIAAFVVHYLYGGLRLQGGDQRTTTAARVHLSVLVGIFLLLRGAGYWLDRYSLTTAEHSLARDFTGMTYTDVNAVLPAKLFLAIASIVVGLVVIAAIWLDSWRLPGLGVALLVVCAIVVGGIYPAAVQRFQVKPSESSRERTYIERNIAATRAAYGLDDVDVQEYNAKTSVTSGQLRNDAETVPGIRLLDPALVSDAFRQLEQVRQYYAFPDSLDVDRYVINGKSQDTVVAVREVELDGLATAQRNWVNDHTTYTHGFGVVSAFGNKRETDGKPVFSEGDIPPTGELGEYEPRIYFGEQSPDYSIVGAPKSSAPVELDYPDTSASGQKNNTYTGKGGVSIGSFPRQMAFAIANQEYNILVSDRVNSDSRILFDRKPRDRVEKVAPWLTVDGDPYPAVVDGRVQWILDGYTTTDKYPNAQKSQLGDATADSLTAQTTSVQALANNKINYLRNSVKATVDAYDGTVRLYAWDPTDPVLKTWMKIYPGTVRPVSQISGQLMSHLRYPEDMFKVQRSILAKYHVSDPSAFYGGSDFWSVPDDPTHAGAVDQPPYYLTLQMPDQKGATFSLTSTFIPSGAGTRNVLTAFAAVDANAGDVAGQKRAGYGKLRVLQLPKDTVVSGPGQVQNNFNANPTVSQQLNLLRQGSTKVESGNLLTLPVGGGLLYVQPVYVRGTGTTSYPLLQKVLVSFGDKIGFGDTLDEALDQVFGGNSGATAGDAGAGGGGTSGGTGTGTGGTTNASTDLAKALADAQAAIKDGQAALAKNDFAAYGVAQKALEEALQRAVDADKRVAASGGATATPKPSATPSATSSPSSTASTP</sequence>
<feature type="compositionally biased region" description="Gly residues" evidence="6">
    <location>
        <begin position="878"/>
        <end position="895"/>
    </location>
</feature>
<dbReference type="InterPro" id="IPR005372">
    <property type="entry name" value="UPF0182"/>
</dbReference>
<evidence type="ECO:0000256" key="3">
    <source>
        <dbReference type="ARBA" id="ARBA00022989"/>
    </source>
</evidence>
<keyword evidence="1 5" id="KW-1003">Cell membrane</keyword>
<dbReference type="RefSeq" id="WP_345714980.1">
    <property type="nucleotide sequence ID" value="NZ_BAABFP010000002.1"/>
</dbReference>
<keyword evidence="4 5" id="KW-0472">Membrane</keyword>
<dbReference type="Pfam" id="PF03699">
    <property type="entry name" value="UPF0182"/>
    <property type="match status" value="1"/>
</dbReference>
<comment type="similarity">
    <text evidence="5">Belongs to the UPF0182 family.</text>
</comment>
<feature type="transmembrane region" description="Helical" evidence="5">
    <location>
        <begin position="269"/>
        <end position="289"/>
    </location>
</feature>
<dbReference type="PANTHER" id="PTHR39344:SF1">
    <property type="entry name" value="UPF0182 PROTEIN SLL1060"/>
    <property type="match status" value="1"/>
</dbReference>
<feature type="transmembrane region" description="Helical" evidence="5">
    <location>
        <begin position="243"/>
        <end position="262"/>
    </location>
</feature>
<keyword evidence="3 5" id="KW-1133">Transmembrane helix</keyword>
<feature type="transmembrane region" description="Helical" evidence="5">
    <location>
        <begin position="151"/>
        <end position="174"/>
    </location>
</feature>
<reference evidence="8" key="1">
    <citation type="journal article" date="2019" name="Int. J. Syst. Evol. Microbiol.">
        <title>The Global Catalogue of Microorganisms (GCM) 10K type strain sequencing project: providing services to taxonomists for standard genome sequencing and annotation.</title>
        <authorList>
            <consortium name="The Broad Institute Genomics Platform"/>
            <consortium name="The Broad Institute Genome Sequencing Center for Infectious Disease"/>
            <person name="Wu L."/>
            <person name="Ma J."/>
        </authorList>
    </citation>
    <scope>NUCLEOTIDE SEQUENCE [LARGE SCALE GENOMIC DNA]</scope>
    <source>
        <strain evidence="8">KACC 14249</strain>
    </source>
</reference>
<evidence type="ECO:0000313" key="8">
    <source>
        <dbReference type="Proteomes" id="UP001596189"/>
    </source>
</evidence>
<evidence type="ECO:0000256" key="5">
    <source>
        <dbReference type="HAMAP-Rule" id="MF_01600"/>
    </source>
</evidence>
<protein>
    <recommendedName>
        <fullName evidence="5">UPF0182 protein ACFQDO_14405</fullName>
    </recommendedName>
</protein>
<dbReference type="NCBIfam" id="NF000825">
    <property type="entry name" value="PRK00068.1"/>
    <property type="match status" value="1"/>
</dbReference>
<feature type="compositionally biased region" description="Low complexity" evidence="6">
    <location>
        <begin position="956"/>
        <end position="979"/>
    </location>
</feature>
<dbReference type="EMBL" id="JBHSRD010000004">
    <property type="protein sequence ID" value="MFC6008326.1"/>
    <property type="molecule type" value="Genomic_DNA"/>
</dbReference>
<dbReference type="PANTHER" id="PTHR39344">
    <property type="entry name" value="UPF0182 PROTEIN SLL1060"/>
    <property type="match status" value="1"/>
</dbReference>
<dbReference type="Proteomes" id="UP001596189">
    <property type="component" value="Unassembled WGS sequence"/>
</dbReference>
<comment type="caution">
    <text evidence="5">Lacks conserved residue(s) required for the propagation of feature annotation.</text>
</comment>
<proteinExistence type="inferred from homology"/>
<evidence type="ECO:0000256" key="4">
    <source>
        <dbReference type="ARBA" id="ARBA00023136"/>
    </source>
</evidence>
<keyword evidence="8" id="KW-1185">Reference proteome</keyword>
<comment type="subcellular location">
    <subcellularLocation>
        <location evidence="5">Cell membrane</location>
        <topology evidence="5">Multi-pass membrane protein</topology>
    </subcellularLocation>
</comment>
<evidence type="ECO:0000256" key="6">
    <source>
        <dbReference type="SAM" id="MobiDB-lite"/>
    </source>
</evidence>
<comment type="caution">
    <text evidence="7">The sequence shown here is derived from an EMBL/GenBank/DDBJ whole genome shotgun (WGS) entry which is preliminary data.</text>
</comment>
<evidence type="ECO:0000256" key="1">
    <source>
        <dbReference type="ARBA" id="ARBA00022475"/>
    </source>
</evidence>
<keyword evidence="2 5" id="KW-0812">Transmembrane</keyword>
<feature type="region of interest" description="Disordered" evidence="6">
    <location>
        <begin position="951"/>
        <end position="979"/>
    </location>
</feature>
<accession>A0ABW1JHH0</accession>
<feature type="transmembrane region" description="Helical" evidence="5">
    <location>
        <begin position="41"/>
        <end position="66"/>
    </location>
</feature>
<feature type="transmembrane region" description="Helical" evidence="5">
    <location>
        <begin position="194"/>
        <end position="211"/>
    </location>
</feature>
<gene>
    <name evidence="7" type="ORF">ACFQDO_14405</name>
</gene>
<organism evidence="7 8">
    <name type="scientific">Angustibacter luteus</name>
    <dbReference type="NCBI Taxonomy" id="658456"/>
    <lineage>
        <taxon>Bacteria</taxon>
        <taxon>Bacillati</taxon>
        <taxon>Actinomycetota</taxon>
        <taxon>Actinomycetes</taxon>
        <taxon>Kineosporiales</taxon>
        <taxon>Kineosporiaceae</taxon>
    </lineage>
</organism>
<evidence type="ECO:0000313" key="7">
    <source>
        <dbReference type="EMBL" id="MFC6008326.1"/>
    </source>
</evidence>
<name>A0ABW1JHH0_9ACTN</name>
<feature type="transmembrane region" description="Helical" evidence="5">
    <location>
        <begin position="95"/>
        <end position="116"/>
    </location>
</feature>
<feature type="region of interest" description="Disordered" evidence="6">
    <location>
        <begin position="876"/>
        <end position="896"/>
    </location>
</feature>
<dbReference type="HAMAP" id="MF_01600">
    <property type="entry name" value="UPF0182"/>
    <property type="match status" value="1"/>
</dbReference>
<evidence type="ECO:0000256" key="2">
    <source>
        <dbReference type="ARBA" id="ARBA00022692"/>
    </source>
</evidence>